<keyword evidence="2" id="KW-1185">Reference proteome</keyword>
<reference evidence="1 2" key="1">
    <citation type="submission" date="2019-06" db="EMBL/GenBank/DDBJ databases">
        <title>Sequencing the genomes of 1000 actinobacteria strains.</title>
        <authorList>
            <person name="Klenk H.-P."/>
        </authorList>
    </citation>
    <scope>NUCLEOTIDE SEQUENCE [LARGE SCALE GENOMIC DNA]</scope>
    <source>
        <strain evidence="1 2">DSM 45671</strain>
    </source>
</reference>
<gene>
    <name evidence="1" type="ORF">FHX44_114166</name>
</gene>
<protein>
    <submittedName>
        <fullName evidence="1">2'-5' RNA ligase</fullName>
    </submittedName>
</protein>
<dbReference type="Proteomes" id="UP000321261">
    <property type="component" value="Unassembled WGS sequence"/>
</dbReference>
<dbReference type="AlphaFoldDB" id="A0A561STU0"/>
<organism evidence="1 2">
    <name type="scientific">Pseudonocardia hierapolitana</name>
    <dbReference type="NCBI Taxonomy" id="1128676"/>
    <lineage>
        <taxon>Bacteria</taxon>
        <taxon>Bacillati</taxon>
        <taxon>Actinomycetota</taxon>
        <taxon>Actinomycetes</taxon>
        <taxon>Pseudonocardiales</taxon>
        <taxon>Pseudonocardiaceae</taxon>
        <taxon>Pseudonocardia</taxon>
    </lineage>
</organism>
<dbReference type="EMBL" id="VIWU01000001">
    <property type="protein sequence ID" value="TWF78246.1"/>
    <property type="molecule type" value="Genomic_DNA"/>
</dbReference>
<sequence length="177" mass="18701">MEPVDSTLSAVVVPIPEAEPRVGALRAALDPSAALGVPAHVTIMFPFVPPARIDEGVLTALGEVFAAAPAFDVRFSALGWFEDAVWWAPEPAEPFVALTRAVSARFGLKPYEGEHGDDVVPHLTIGHRAPIERLRAAEAEVATGPPVRVAVQSAVLMTGSRVPGSWTTLAELRLGGR</sequence>
<name>A0A561STU0_9PSEU</name>
<proteinExistence type="predicted"/>
<evidence type="ECO:0000313" key="1">
    <source>
        <dbReference type="EMBL" id="TWF78246.1"/>
    </source>
</evidence>
<comment type="caution">
    <text evidence="1">The sequence shown here is derived from an EMBL/GenBank/DDBJ whole genome shotgun (WGS) entry which is preliminary data.</text>
</comment>
<keyword evidence="1" id="KW-0436">Ligase</keyword>
<dbReference type="SUPFAM" id="SSF55144">
    <property type="entry name" value="LigT-like"/>
    <property type="match status" value="1"/>
</dbReference>
<dbReference type="GO" id="GO:0016874">
    <property type="term" value="F:ligase activity"/>
    <property type="evidence" value="ECO:0007669"/>
    <property type="project" value="UniProtKB-KW"/>
</dbReference>
<accession>A0A561STU0</accession>
<dbReference type="InterPro" id="IPR009097">
    <property type="entry name" value="Cyclic_Pdiesterase"/>
</dbReference>
<dbReference type="Gene3D" id="3.90.1140.10">
    <property type="entry name" value="Cyclic phosphodiesterase"/>
    <property type="match status" value="1"/>
</dbReference>
<evidence type="ECO:0000313" key="2">
    <source>
        <dbReference type="Proteomes" id="UP000321261"/>
    </source>
</evidence>
<dbReference type="Pfam" id="PF13563">
    <property type="entry name" value="2_5_RNA_ligase2"/>
    <property type="match status" value="1"/>
</dbReference>